<evidence type="ECO:0000313" key="3">
    <source>
        <dbReference type="EMBL" id="HDN84369.1"/>
    </source>
</evidence>
<evidence type="ECO:0000313" key="4">
    <source>
        <dbReference type="EMBL" id="RLE14194.1"/>
    </source>
</evidence>
<dbReference type="EMBL" id="DRBC01000074">
    <property type="protein sequence ID" value="HDN84369.1"/>
    <property type="molecule type" value="Genomic_DNA"/>
</dbReference>
<reference evidence="3" key="2">
    <citation type="journal article" date="2020" name="mSystems">
        <title>Genome- and Community-Level Interaction Insights into Carbon Utilization and Element Cycling Functions of Hydrothermarchaeota in Hydrothermal Sediment.</title>
        <authorList>
            <person name="Zhou Z."/>
            <person name="Liu Y."/>
            <person name="Xu W."/>
            <person name="Pan J."/>
            <person name="Luo Z.H."/>
            <person name="Li M."/>
        </authorList>
    </citation>
    <scope>NUCLEOTIDE SEQUENCE [LARGE SCALE GENOMIC DNA]</scope>
    <source>
        <strain evidence="3">HyVt-219</strain>
    </source>
</reference>
<comment type="caution">
    <text evidence="4">The sequence shown here is derived from an EMBL/GenBank/DDBJ whole genome shotgun (WGS) entry which is preliminary data.</text>
</comment>
<gene>
    <name evidence="4" type="ORF">DRI96_01805</name>
    <name evidence="3" type="ORF">ENG47_01255</name>
</gene>
<dbReference type="InterPro" id="IPR006442">
    <property type="entry name" value="Antitoxin_Phd/YefM"/>
</dbReference>
<dbReference type="SUPFAM" id="SSF143120">
    <property type="entry name" value="YefM-like"/>
    <property type="match status" value="1"/>
</dbReference>
<dbReference type="EMBL" id="QMQB01000049">
    <property type="protein sequence ID" value="RLE14194.1"/>
    <property type="molecule type" value="Genomic_DNA"/>
</dbReference>
<dbReference type="AlphaFoldDB" id="A0A662DEE6"/>
<evidence type="ECO:0000256" key="2">
    <source>
        <dbReference type="RuleBase" id="RU362080"/>
    </source>
</evidence>
<name>A0A662DEE6_UNCAE</name>
<dbReference type="Gene3D" id="3.40.1620.10">
    <property type="entry name" value="YefM-like domain"/>
    <property type="match status" value="1"/>
</dbReference>
<dbReference type="Pfam" id="PF02604">
    <property type="entry name" value="PhdYeFM_antitox"/>
    <property type="match status" value="1"/>
</dbReference>
<sequence length="103" mass="11700">MILKEEKVKLKEDFNVTKSISALIARTQLGQILERVSKNKDRFLISKRGEAKAIIMGVEDYLKNVVKQPEALVKLQKQAEKAGTSKLTLEEIDQEIKAFRSGR</sequence>
<dbReference type="NCBIfam" id="TIGR01552">
    <property type="entry name" value="phd_fam"/>
    <property type="match status" value="1"/>
</dbReference>
<accession>A0A662DEE6</accession>
<dbReference type="Proteomes" id="UP000885660">
    <property type="component" value="Unassembled WGS sequence"/>
</dbReference>
<evidence type="ECO:0000256" key="1">
    <source>
        <dbReference type="ARBA" id="ARBA00009981"/>
    </source>
</evidence>
<comment type="similarity">
    <text evidence="1 2">Belongs to the phD/YefM antitoxin family.</text>
</comment>
<dbReference type="Proteomes" id="UP000267654">
    <property type="component" value="Unassembled WGS sequence"/>
</dbReference>
<evidence type="ECO:0000313" key="5">
    <source>
        <dbReference type="Proteomes" id="UP000267654"/>
    </source>
</evidence>
<reference evidence="4 5" key="1">
    <citation type="submission" date="2018-06" db="EMBL/GenBank/DDBJ databases">
        <title>Extensive metabolic versatility and redundancy in microbially diverse, dynamic hydrothermal sediments.</title>
        <authorList>
            <person name="Dombrowski N."/>
            <person name="Teske A."/>
            <person name="Baker B.J."/>
        </authorList>
    </citation>
    <scope>NUCLEOTIDE SEQUENCE [LARGE SCALE GENOMIC DNA]</scope>
    <source>
        <strain evidence="4">B19_G9</strain>
    </source>
</reference>
<organism evidence="4 5">
    <name type="scientific">Aerophobetes bacterium</name>
    <dbReference type="NCBI Taxonomy" id="2030807"/>
    <lineage>
        <taxon>Bacteria</taxon>
        <taxon>Candidatus Aerophobota</taxon>
    </lineage>
</organism>
<proteinExistence type="inferred from homology"/>
<comment type="function">
    <text evidence="2">Antitoxin component of a type II toxin-antitoxin (TA) system.</text>
</comment>
<dbReference type="InterPro" id="IPR036165">
    <property type="entry name" value="YefM-like_sf"/>
</dbReference>
<protein>
    <recommendedName>
        <fullName evidence="2">Antitoxin</fullName>
    </recommendedName>
</protein>